<dbReference type="AlphaFoldDB" id="A0A7J6XAZ4"/>
<evidence type="ECO:0000313" key="3">
    <source>
        <dbReference type="Proteomes" id="UP000554482"/>
    </source>
</evidence>
<gene>
    <name evidence="2" type="ORF">FRX31_004881</name>
</gene>
<keyword evidence="3" id="KW-1185">Reference proteome</keyword>
<dbReference type="PANTHER" id="PTHR35712">
    <property type="entry name" value="MYOSIN HEAVY CHAIN-LIKE PROTEIN"/>
    <property type="match status" value="1"/>
</dbReference>
<reference evidence="2 3" key="1">
    <citation type="submission" date="2020-06" db="EMBL/GenBank/DDBJ databases">
        <title>Transcriptomic and genomic resources for Thalictrum thalictroides and T. hernandezii: Facilitating candidate gene discovery in an emerging model plant lineage.</title>
        <authorList>
            <person name="Arias T."/>
            <person name="Riano-Pachon D.M."/>
            <person name="Di Stilio V.S."/>
        </authorList>
    </citation>
    <scope>NUCLEOTIDE SEQUENCE [LARGE SCALE GENOMIC DNA]</scope>
    <source>
        <strain evidence="3">cv. WT478/WT964</strain>
        <tissue evidence="2">Leaves</tissue>
    </source>
</reference>
<feature type="compositionally biased region" description="Polar residues" evidence="1">
    <location>
        <begin position="86"/>
        <end position="97"/>
    </location>
</feature>
<organism evidence="2 3">
    <name type="scientific">Thalictrum thalictroides</name>
    <name type="common">Rue-anemone</name>
    <name type="synonym">Anemone thalictroides</name>
    <dbReference type="NCBI Taxonomy" id="46969"/>
    <lineage>
        <taxon>Eukaryota</taxon>
        <taxon>Viridiplantae</taxon>
        <taxon>Streptophyta</taxon>
        <taxon>Embryophyta</taxon>
        <taxon>Tracheophyta</taxon>
        <taxon>Spermatophyta</taxon>
        <taxon>Magnoliopsida</taxon>
        <taxon>Ranunculales</taxon>
        <taxon>Ranunculaceae</taxon>
        <taxon>Thalictroideae</taxon>
        <taxon>Thalictrum</taxon>
    </lineage>
</organism>
<evidence type="ECO:0000313" key="2">
    <source>
        <dbReference type="EMBL" id="KAF5205532.1"/>
    </source>
</evidence>
<comment type="caution">
    <text evidence="2">The sequence shown here is derived from an EMBL/GenBank/DDBJ whole genome shotgun (WGS) entry which is preliminary data.</text>
</comment>
<feature type="region of interest" description="Disordered" evidence="1">
    <location>
        <begin position="46"/>
        <end position="109"/>
    </location>
</feature>
<sequence length="293" mass="32770">MLQRIGLGSLACYPSRVVTPTTPPLNNNNKISDLCYLTFHADSSKARDDTHGVSSSAVSHEQAPNKDESGQSKALGKSKTKDDTQDISSDAVTQQAPKTDGSVQGIEKPMPLPIELSDKEDCSEKQRVARTVVFGGLLNSDMAEEVLRRAKEVGCVCSITFPLPKEELDLHDYKFPFGLTLSNSHVRVEETNSKFLEEKKLLASLQIELTMLNEQNDNFQKVINKFYDVRQSFSKDTEHNLLEDKCECLLQDAPKRWSLNTDMENSTAEYIVSGKPHSCYYGITLFNLSNLRQ</sequence>
<dbReference type="OrthoDB" id="1738818at2759"/>
<dbReference type="Proteomes" id="UP000554482">
    <property type="component" value="Unassembled WGS sequence"/>
</dbReference>
<dbReference type="EMBL" id="JABWDY010003940">
    <property type="protein sequence ID" value="KAF5205532.1"/>
    <property type="molecule type" value="Genomic_DNA"/>
</dbReference>
<protein>
    <submittedName>
        <fullName evidence="2">RNA-binding (RRM/RBD/RNP motifs) family protein</fullName>
    </submittedName>
</protein>
<accession>A0A7J6XAZ4</accession>
<proteinExistence type="predicted"/>
<dbReference type="PANTHER" id="PTHR35712:SF1">
    <property type="entry name" value="MYOSIN HEAVY CHAIN-LIKE PROTEIN"/>
    <property type="match status" value="1"/>
</dbReference>
<evidence type="ECO:0000256" key="1">
    <source>
        <dbReference type="SAM" id="MobiDB-lite"/>
    </source>
</evidence>
<name>A0A7J6XAZ4_THATH</name>